<feature type="transmembrane region" description="Helical" evidence="1">
    <location>
        <begin position="29"/>
        <end position="50"/>
    </location>
</feature>
<keyword evidence="1" id="KW-0812">Transmembrane</keyword>
<feature type="transmembrane region" description="Helical" evidence="1">
    <location>
        <begin position="62"/>
        <end position="84"/>
    </location>
</feature>
<sequence>MIDPLLSGLFGGLFGDVIGKFLGKFRLWMVFFATFVMFYLAVFITGIVIIGFQKTLPKMREFFEIEPLLCAIGFGFLAMFVAAIHSKPPSNPPDSGEGEK</sequence>
<protein>
    <submittedName>
        <fullName evidence="2">Uncharacterized protein</fullName>
    </submittedName>
</protein>
<keyword evidence="1" id="KW-1133">Transmembrane helix</keyword>
<comment type="caution">
    <text evidence="2">The sequence shown here is derived from an EMBL/GenBank/DDBJ whole genome shotgun (WGS) entry which is preliminary data.</text>
</comment>
<gene>
    <name evidence="2" type="ORF">SAMN05216550_110291</name>
</gene>
<dbReference type="Proteomes" id="UP000183529">
    <property type="component" value="Unassembled WGS sequence"/>
</dbReference>
<name>A0AAQ1JVA6_9BURK</name>
<accession>A0AAQ1JVA6</accession>
<dbReference type="EMBL" id="FNZM01000010">
    <property type="protein sequence ID" value="SEJ91897.1"/>
    <property type="molecule type" value="Genomic_DNA"/>
</dbReference>
<keyword evidence="1" id="KW-0472">Membrane</keyword>
<dbReference type="AlphaFoldDB" id="A0AAQ1JVA6"/>
<evidence type="ECO:0000313" key="2">
    <source>
        <dbReference type="EMBL" id="SEJ91897.1"/>
    </source>
</evidence>
<dbReference type="RefSeq" id="WP_074984561.1">
    <property type="nucleotide sequence ID" value="NZ_CADFGN010000010.1"/>
</dbReference>
<proteinExistence type="predicted"/>
<organism evidence="2 3">
    <name type="scientific">Paraburkholderia tropica</name>
    <dbReference type="NCBI Taxonomy" id="92647"/>
    <lineage>
        <taxon>Bacteria</taxon>
        <taxon>Pseudomonadati</taxon>
        <taxon>Pseudomonadota</taxon>
        <taxon>Betaproteobacteria</taxon>
        <taxon>Burkholderiales</taxon>
        <taxon>Burkholderiaceae</taxon>
        <taxon>Paraburkholderia</taxon>
    </lineage>
</organism>
<reference evidence="2 3" key="1">
    <citation type="submission" date="2016-10" db="EMBL/GenBank/DDBJ databases">
        <authorList>
            <person name="Varghese N."/>
            <person name="Submissions S."/>
        </authorList>
    </citation>
    <scope>NUCLEOTIDE SEQUENCE [LARGE SCALE GENOMIC DNA]</scope>
    <source>
        <strain evidence="2 3">LMG 22274</strain>
    </source>
</reference>
<evidence type="ECO:0000313" key="3">
    <source>
        <dbReference type="Proteomes" id="UP000183529"/>
    </source>
</evidence>
<evidence type="ECO:0000256" key="1">
    <source>
        <dbReference type="SAM" id="Phobius"/>
    </source>
</evidence>